<dbReference type="Proteomes" id="UP000015480">
    <property type="component" value="Chromosome"/>
</dbReference>
<evidence type="ECO:0000313" key="3">
    <source>
        <dbReference type="Proteomes" id="UP000015480"/>
    </source>
</evidence>
<dbReference type="KEGG" id="pami:JCM7686_2032"/>
<proteinExistence type="predicted"/>
<dbReference type="eggNOG" id="ENOG5032FFG">
    <property type="taxonomic scope" value="Bacteria"/>
</dbReference>
<sequence length="167" mass="17496">MSQPGMSQSGILPRVVRSWWAPAKVVSELRGMPDRVALVVLMAAMLITFISQLPKHARDAALDPSIPLQARIGGALLAVMFIMPVLAYGLASLVAALSRVTARPVTAQNSRLALFWALLAVSPLMLLTGLTSGLVGPGPALTLVQVLAGFAFLFIWGAGLRAVAGKS</sequence>
<gene>
    <name evidence="2" type="ORF">JCM7686_2032</name>
</gene>
<evidence type="ECO:0000313" key="2">
    <source>
        <dbReference type="EMBL" id="AGT09113.1"/>
    </source>
</evidence>
<feature type="transmembrane region" description="Helical" evidence="1">
    <location>
        <begin position="36"/>
        <end position="54"/>
    </location>
</feature>
<keyword evidence="3" id="KW-1185">Reference proteome</keyword>
<dbReference type="EMBL" id="CP006650">
    <property type="protein sequence ID" value="AGT09113.1"/>
    <property type="molecule type" value="Genomic_DNA"/>
</dbReference>
<dbReference type="HOGENOM" id="CLU_139175_0_0_5"/>
<feature type="transmembrane region" description="Helical" evidence="1">
    <location>
        <begin position="112"/>
        <end position="135"/>
    </location>
</feature>
<dbReference type="PATRIC" id="fig|1367847.3.peg.2024"/>
<keyword evidence="1" id="KW-1133">Transmembrane helix</keyword>
<reference evidence="2 3" key="1">
    <citation type="journal article" date="2014" name="BMC Genomics">
        <title>Architecture and functions of a multipartite genome of the methylotrophic bacterium Paracoccus aminophilus JCM 7686, containing primary and secondary chromids.</title>
        <authorList>
            <person name="Dziewit L."/>
            <person name="Czarnecki J."/>
            <person name="Wibberg D."/>
            <person name="Radlinska M."/>
            <person name="Mrozek P."/>
            <person name="Szymczak M."/>
            <person name="Schluter A."/>
            <person name="Puhler A."/>
            <person name="Bartosik D."/>
        </authorList>
    </citation>
    <scope>NUCLEOTIDE SEQUENCE [LARGE SCALE GENOMIC DNA]</scope>
    <source>
        <strain evidence="2">JCM 7686</strain>
    </source>
</reference>
<keyword evidence="1" id="KW-0472">Membrane</keyword>
<evidence type="ECO:0008006" key="4">
    <source>
        <dbReference type="Google" id="ProtNLM"/>
    </source>
</evidence>
<feature type="transmembrane region" description="Helical" evidence="1">
    <location>
        <begin position="74"/>
        <end position="100"/>
    </location>
</feature>
<name>S5YCF8_PARAH</name>
<feature type="transmembrane region" description="Helical" evidence="1">
    <location>
        <begin position="141"/>
        <end position="164"/>
    </location>
</feature>
<evidence type="ECO:0000256" key="1">
    <source>
        <dbReference type="SAM" id="Phobius"/>
    </source>
</evidence>
<organism evidence="2 3">
    <name type="scientific">Paracoccus aminophilus JCM 7686</name>
    <dbReference type="NCBI Taxonomy" id="1367847"/>
    <lineage>
        <taxon>Bacteria</taxon>
        <taxon>Pseudomonadati</taxon>
        <taxon>Pseudomonadota</taxon>
        <taxon>Alphaproteobacteria</taxon>
        <taxon>Rhodobacterales</taxon>
        <taxon>Paracoccaceae</taxon>
        <taxon>Paracoccus</taxon>
    </lineage>
</organism>
<protein>
    <recommendedName>
        <fullName evidence="4">Yip1 domain-containing protein</fullName>
    </recommendedName>
</protein>
<keyword evidence="1" id="KW-0812">Transmembrane</keyword>
<dbReference type="STRING" id="1367847.JCM7686_2032"/>
<dbReference type="AlphaFoldDB" id="S5YCF8"/>
<accession>S5YCF8</accession>